<proteinExistence type="predicted"/>
<name>A0ABX1G680_9MICC</name>
<evidence type="ECO:0000313" key="2">
    <source>
        <dbReference type="Proteomes" id="UP000746595"/>
    </source>
</evidence>
<accession>A0ABX1G680</accession>
<dbReference type="Proteomes" id="UP000746595">
    <property type="component" value="Unassembled WGS sequence"/>
</dbReference>
<reference evidence="1 2" key="1">
    <citation type="submission" date="2020-04" db="EMBL/GenBank/DDBJ databases">
        <title>Paeniglutamicibacter sp. ANT13_2, a novel actinomycete isolated from sediment in Antarctica.</title>
        <authorList>
            <person name="Sakdapetsiri C."/>
            <person name="Pinyakong O."/>
        </authorList>
    </citation>
    <scope>NUCLEOTIDE SEQUENCE [LARGE SCALE GENOMIC DNA]</scope>
    <source>
        <strain evidence="1 2">ANT13_2</strain>
    </source>
</reference>
<organism evidence="1 2">
    <name type="scientific">Paeniglutamicibacter terrestris</name>
    <dbReference type="NCBI Taxonomy" id="2723403"/>
    <lineage>
        <taxon>Bacteria</taxon>
        <taxon>Bacillati</taxon>
        <taxon>Actinomycetota</taxon>
        <taxon>Actinomycetes</taxon>
        <taxon>Micrococcales</taxon>
        <taxon>Micrococcaceae</taxon>
        <taxon>Paeniglutamicibacter</taxon>
    </lineage>
</organism>
<comment type="caution">
    <text evidence="1">The sequence shown here is derived from an EMBL/GenBank/DDBJ whole genome shotgun (WGS) entry which is preliminary data.</text>
</comment>
<evidence type="ECO:0000313" key="1">
    <source>
        <dbReference type="EMBL" id="NKG21071.1"/>
    </source>
</evidence>
<protein>
    <submittedName>
        <fullName evidence="1">Uncharacterized protein</fullName>
    </submittedName>
</protein>
<dbReference type="RefSeq" id="WP_168151896.1">
    <property type="nucleotide sequence ID" value="NZ_JAAWVT010000004.1"/>
</dbReference>
<sequence>MAEPEVDRRLWIKLSVDYFDNPKIDNLTDSAQLLHIGLIMRSFKQKKSGTVTARACKIRGDGPFRELVAEGLLIKVDSGTYRVHDYEKHQSSPDVIAKRKTAGARGGHTTNHVNRLIYDESCAYCQDDAVGNLDWIKDPNVVEKGV</sequence>
<dbReference type="EMBL" id="JAAWVT010000004">
    <property type="protein sequence ID" value="NKG21071.1"/>
    <property type="molecule type" value="Genomic_DNA"/>
</dbReference>
<keyword evidence="2" id="KW-1185">Reference proteome</keyword>
<gene>
    <name evidence="1" type="ORF">HED64_10185</name>
</gene>